<organism evidence="1">
    <name type="scientific">Spirodela intermedia</name>
    <name type="common">Intermediate duckweed</name>
    <dbReference type="NCBI Taxonomy" id="51605"/>
    <lineage>
        <taxon>Eukaryota</taxon>
        <taxon>Viridiplantae</taxon>
        <taxon>Streptophyta</taxon>
        <taxon>Embryophyta</taxon>
        <taxon>Tracheophyta</taxon>
        <taxon>Spermatophyta</taxon>
        <taxon>Magnoliopsida</taxon>
        <taxon>Liliopsida</taxon>
        <taxon>Araceae</taxon>
        <taxon>Lemnoideae</taxon>
        <taxon>Spirodela</taxon>
    </lineage>
</organism>
<protein>
    <submittedName>
        <fullName evidence="1">Uncharacterized protein</fullName>
    </submittedName>
</protein>
<dbReference type="AlphaFoldDB" id="A0A7I8JM43"/>
<reference evidence="1 2" key="1">
    <citation type="submission" date="2019-12" db="EMBL/GenBank/DDBJ databases">
        <authorList>
            <person name="Scholz U."/>
            <person name="Mascher M."/>
            <person name="Fiebig A."/>
        </authorList>
    </citation>
    <scope>NUCLEOTIDE SEQUENCE</scope>
</reference>
<accession>A0A7I8JM43</accession>
<gene>
    <name evidence="1" type="ORF">SI7747_14017048</name>
</gene>
<dbReference type="EMBL" id="LR743601">
    <property type="protein sequence ID" value="CAA2631400.1"/>
    <property type="molecule type" value="Genomic_DNA"/>
</dbReference>
<name>A0A7I8JM43_SPIIN</name>
<sequence>MNILLSVIHISEFNRMQNCETETSHVKETKIDILVSSVLHTKIKHVKENDIKLEINLFT</sequence>
<dbReference type="Proteomes" id="UP001189122">
    <property type="component" value="Unassembled WGS sequence"/>
</dbReference>
<proteinExistence type="predicted"/>
<evidence type="ECO:0000313" key="2">
    <source>
        <dbReference type="Proteomes" id="UP001189122"/>
    </source>
</evidence>
<dbReference type="EMBL" id="CACRZD030000014">
    <property type="protein sequence ID" value="CAA6670643.1"/>
    <property type="molecule type" value="Genomic_DNA"/>
</dbReference>
<keyword evidence="2" id="KW-1185">Reference proteome</keyword>
<evidence type="ECO:0000313" key="1">
    <source>
        <dbReference type="EMBL" id="CAA2631400.1"/>
    </source>
</evidence>